<proteinExistence type="predicted"/>
<evidence type="ECO:0000313" key="3">
    <source>
        <dbReference type="Proteomes" id="UP000007517"/>
    </source>
</evidence>
<evidence type="ECO:0000313" key="2">
    <source>
        <dbReference type="EMBL" id="CCG04347.1"/>
    </source>
</evidence>
<protein>
    <submittedName>
        <fullName evidence="2">Uncharacterized protein</fullName>
    </submittedName>
</protein>
<dbReference type="AlphaFoldDB" id="H6RT44"/>
<reference evidence="2 3" key="1">
    <citation type="journal article" date="2012" name="J. Bacteriol.">
        <title>Genome Sequence of Blastococcus saxobsidens DD2, a Stone-Inhabiting Bacterium.</title>
        <authorList>
            <person name="Chouaia B."/>
            <person name="Crotti E."/>
            <person name="Brusetti L."/>
            <person name="Daffonchio D."/>
            <person name="Essoussi I."/>
            <person name="Nouioui I."/>
            <person name="Sbissi I."/>
            <person name="Ghodhbane-Gtari F."/>
            <person name="Gtari M."/>
            <person name="Vacherie B."/>
            <person name="Barbe V."/>
            <person name="Medigue C."/>
            <person name="Gury J."/>
            <person name="Pujic P."/>
            <person name="Normand P."/>
        </authorList>
    </citation>
    <scope>NUCLEOTIDE SEQUENCE [LARGE SCALE GENOMIC DNA]</scope>
    <source>
        <strain evidence="2 3">DD2</strain>
    </source>
</reference>
<sequence length="32" mass="3715">MDGSPYRSRQSFHRRLASPTFGDLQGAARRHR</sequence>
<accession>H6RT44</accession>
<dbReference type="KEGG" id="bsd:BLASA_3483"/>
<feature type="region of interest" description="Disordered" evidence="1">
    <location>
        <begin position="1"/>
        <end position="32"/>
    </location>
</feature>
<gene>
    <name evidence="2" type="ordered locus">BLASA_3483</name>
</gene>
<dbReference type="Proteomes" id="UP000007517">
    <property type="component" value="Chromosome"/>
</dbReference>
<dbReference type="EMBL" id="FO117623">
    <property type="protein sequence ID" value="CCG04347.1"/>
    <property type="molecule type" value="Genomic_DNA"/>
</dbReference>
<keyword evidence="3" id="KW-1185">Reference proteome</keyword>
<reference evidence="3" key="2">
    <citation type="submission" date="2012-02" db="EMBL/GenBank/DDBJ databases">
        <title>Complete genome sequence of Blastococcus saxobsidens strain DD2.</title>
        <authorList>
            <person name="Genoscope."/>
        </authorList>
    </citation>
    <scope>NUCLEOTIDE SEQUENCE [LARGE SCALE GENOMIC DNA]</scope>
    <source>
        <strain evidence="3">DD2</strain>
    </source>
</reference>
<dbReference type="HOGENOM" id="CLU_3388324_0_0_11"/>
<organism evidence="2 3">
    <name type="scientific">Blastococcus saxobsidens (strain DD2)</name>
    <dbReference type="NCBI Taxonomy" id="1146883"/>
    <lineage>
        <taxon>Bacteria</taxon>
        <taxon>Bacillati</taxon>
        <taxon>Actinomycetota</taxon>
        <taxon>Actinomycetes</taxon>
        <taxon>Geodermatophilales</taxon>
        <taxon>Geodermatophilaceae</taxon>
        <taxon>Blastococcus</taxon>
    </lineage>
</organism>
<evidence type="ECO:0000256" key="1">
    <source>
        <dbReference type="SAM" id="MobiDB-lite"/>
    </source>
</evidence>
<name>H6RT44_BLASD</name>